<dbReference type="SUPFAM" id="SSF49299">
    <property type="entry name" value="PKD domain"/>
    <property type="match status" value="4"/>
</dbReference>
<dbReference type="Gene3D" id="2.60.40.10">
    <property type="entry name" value="Immunoglobulins"/>
    <property type="match status" value="2"/>
</dbReference>
<dbReference type="Proteomes" id="UP000050515">
    <property type="component" value="Unassembled WGS sequence"/>
</dbReference>
<feature type="non-terminal residue" evidence="2">
    <location>
        <position position="1"/>
    </location>
</feature>
<dbReference type="CDD" id="cd00146">
    <property type="entry name" value="PKD"/>
    <property type="match status" value="1"/>
</dbReference>
<feature type="domain" description="PKD" evidence="1">
    <location>
        <begin position="147"/>
        <end position="225"/>
    </location>
</feature>
<evidence type="ECO:0000259" key="1">
    <source>
        <dbReference type="PROSITE" id="PS50093"/>
    </source>
</evidence>
<evidence type="ECO:0000313" key="2">
    <source>
        <dbReference type="EMBL" id="KPV45767.1"/>
    </source>
</evidence>
<dbReference type="InterPro" id="IPR000601">
    <property type="entry name" value="PKD_dom"/>
</dbReference>
<dbReference type="AlphaFoldDB" id="A0A0P9CKC0"/>
<feature type="non-terminal residue" evidence="2">
    <location>
        <position position="425"/>
    </location>
</feature>
<sequence>SAIISGGTGPYNYTISVSGIGIIGYSNSMDYEFSPGDFNISVSVYDSLGNHASATVSIIVHNLPSVSVHAKYPNIDPNTTDVFNATISGGTGPYALAWYVNGTYEGNQTSISFSFTSPGIYPVQVKITDAESESATSIIDVNVVSYPVSSIIVSHYKIDANVSDTFRAQGTGGIGPYSYQFLINGHTFDNSTVSYAFPDPGNYAVELTVSDAFGHDATSYANITVYPDPVLKILYSGTPTASEPFHMQANVTGGISPYSVSWIFSDETLSGFNISHVFSASGPNTFEGKVTDSSGYTLTKNYTLSVNLYVSITANTTSGLGPLSVQFSSSVLGGSDYSYNWTFSPGHYSLEQNPIYSFPAGNYTVHFEVTSANGAKGYANITIFSLPPPVSISYSTNKNITQYFYFNATANWDAKSPYNMTWSMP</sequence>
<evidence type="ECO:0000313" key="3">
    <source>
        <dbReference type="Proteomes" id="UP000050515"/>
    </source>
</evidence>
<dbReference type="InterPro" id="IPR022409">
    <property type="entry name" value="PKD/Chitinase_dom"/>
</dbReference>
<gene>
    <name evidence="2" type="ORF">SE19_08285</name>
</gene>
<comment type="caution">
    <text evidence="2">The sequence shown here is derived from an EMBL/GenBank/DDBJ whole genome shotgun (WGS) entry which is preliminary data.</text>
</comment>
<name>A0A0P9CKC0_9ARCH</name>
<dbReference type="SMART" id="SM00089">
    <property type="entry name" value="PKD"/>
    <property type="match status" value="4"/>
</dbReference>
<dbReference type="InterPro" id="IPR035986">
    <property type="entry name" value="PKD_dom_sf"/>
</dbReference>
<proteinExistence type="predicted"/>
<reference evidence="2 3" key="1">
    <citation type="submission" date="2015-09" db="EMBL/GenBank/DDBJ databases">
        <title>Draft genome sequence of Acidiplasma aeolicum DSM 18409.</title>
        <authorList>
            <person name="Hemp J."/>
        </authorList>
    </citation>
    <scope>NUCLEOTIDE SEQUENCE [LARGE SCALE GENOMIC DNA]</scope>
    <source>
        <strain evidence="2 3">V</strain>
    </source>
</reference>
<dbReference type="EMBL" id="LJCQ01000386">
    <property type="protein sequence ID" value="KPV45767.1"/>
    <property type="molecule type" value="Genomic_DNA"/>
</dbReference>
<dbReference type="InterPro" id="IPR013783">
    <property type="entry name" value="Ig-like_fold"/>
</dbReference>
<dbReference type="PROSITE" id="PS50093">
    <property type="entry name" value="PKD"/>
    <property type="match status" value="1"/>
</dbReference>
<organism evidence="2 3">
    <name type="scientific">Acidiplasma aeolicum</name>
    <dbReference type="NCBI Taxonomy" id="507754"/>
    <lineage>
        <taxon>Archaea</taxon>
        <taxon>Methanobacteriati</taxon>
        <taxon>Thermoplasmatota</taxon>
        <taxon>Thermoplasmata</taxon>
        <taxon>Thermoplasmatales</taxon>
        <taxon>Ferroplasmaceae</taxon>
        <taxon>Acidiplasma</taxon>
    </lineage>
</organism>
<protein>
    <recommendedName>
        <fullName evidence="1">PKD domain-containing protein</fullName>
    </recommendedName>
</protein>
<accession>A0A0P9CKC0</accession>
<dbReference type="RefSeq" id="WP_169749835.1">
    <property type="nucleotide sequence ID" value="NZ_LJCQ01000386.1"/>
</dbReference>
<dbReference type="Pfam" id="PF18911">
    <property type="entry name" value="PKD_4"/>
    <property type="match status" value="1"/>
</dbReference>